<reference evidence="2" key="1">
    <citation type="submission" date="2016-06" db="EMBL/GenBank/DDBJ databases">
        <title>Complete Genome Sequence of Pandoraea faecigallinarum DSM-23572.</title>
        <authorList>
            <person name="Yong D."/>
            <person name="Ee R."/>
            <person name="Lim Y.-L."/>
            <person name="Yin W.-F."/>
            <person name="Chan K.-G."/>
        </authorList>
    </citation>
    <scope>NUCLEOTIDE SEQUENCE</scope>
    <source>
        <strain evidence="2">DSM 23572</strain>
    </source>
</reference>
<dbReference type="KEGG" id="pfg:AB870_11790"/>
<dbReference type="AlphaFoldDB" id="A0A0H3WVV5"/>
<evidence type="ECO:0000313" key="3">
    <source>
        <dbReference type="Proteomes" id="UP000035651"/>
    </source>
</evidence>
<feature type="region of interest" description="Disordered" evidence="1">
    <location>
        <begin position="205"/>
        <end position="257"/>
    </location>
</feature>
<keyword evidence="3" id="KW-1185">Reference proteome</keyword>
<organism evidence="2 3">
    <name type="scientific">Pandoraea faecigallinarum</name>
    <dbReference type="NCBI Taxonomy" id="656179"/>
    <lineage>
        <taxon>Bacteria</taxon>
        <taxon>Pseudomonadati</taxon>
        <taxon>Pseudomonadota</taxon>
        <taxon>Betaproteobacteria</taxon>
        <taxon>Burkholderiales</taxon>
        <taxon>Burkholderiaceae</taxon>
        <taxon>Pandoraea</taxon>
    </lineage>
</organism>
<protein>
    <submittedName>
        <fullName evidence="2">Uncharacterized protein</fullName>
    </submittedName>
</protein>
<sequence length="257" mass="28424">MRDDIERLRGQRGTFTIAANPAGGIGFEALRIASALGIGTLAIYESADVVPNTPFWEREIVIESAQGGAPTQTPEGKRDVFGTLQALHPSSGALLAYGGGDAMTSVAEAWFCGYSVFVETKFMAPDKRNTLVQDFLKRTHIQTMAHAHVNGYQTVHTSTDPKYFYETEPDAESLFRQNDTGWLEKIGDFLGAEAKKKWLRPVQIPEETPQDHDDAERNFFPHSVRRNSWKSDKSAGPHESLGQRCNRQPASSEPIGN</sequence>
<evidence type="ECO:0000313" key="2">
    <source>
        <dbReference type="EMBL" id="AKM30641.2"/>
    </source>
</evidence>
<evidence type="ECO:0000256" key="1">
    <source>
        <dbReference type="SAM" id="MobiDB-lite"/>
    </source>
</evidence>
<feature type="compositionally biased region" description="Basic and acidic residues" evidence="1">
    <location>
        <begin position="209"/>
        <end position="219"/>
    </location>
</feature>
<proteinExistence type="predicted"/>
<accession>A0A0H3WVV5</accession>
<name>A0A0H3WVV5_9BURK</name>
<dbReference type="EMBL" id="CP011807">
    <property type="protein sequence ID" value="AKM30641.2"/>
    <property type="molecule type" value="Genomic_DNA"/>
</dbReference>
<gene>
    <name evidence="2" type="ORF">AB870_11790</name>
</gene>
<dbReference type="Proteomes" id="UP000035651">
    <property type="component" value="Chromosome"/>
</dbReference>